<gene>
    <name evidence="2" type="ORF">MPOCJGCO_1477</name>
</gene>
<comment type="caution">
    <text evidence="2">The sequence shown here is derived from an EMBL/GenBank/DDBJ whole genome shotgun (WGS) entry which is preliminary data.</text>
</comment>
<evidence type="ECO:0000256" key="1">
    <source>
        <dbReference type="SAM" id="MobiDB-lite"/>
    </source>
</evidence>
<evidence type="ECO:0000313" key="2">
    <source>
        <dbReference type="EMBL" id="GJE59386.1"/>
    </source>
</evidence>
<proteinExistence type="predicted"/>
<feature type="region of interest" description="Disordered" evidence="1">
    <location>
        <begin position="1"/>
        <end position="25"/>
    </location>
</feature>
<reference evidence="2" key="2">
    <citation type="submission" date="2021-08" db="EMBL/GenBank/DDBJ databases">
        <authorList>
            <person name="Tani A."/>
            <person name="Ola A."/>
            <person name="Ogura Y."/>
            <person name="Katsura K."/>
            <person name="Hayashi T."/>
        </authorList>
    </citation>
    <scope>NUCLEOTIDE SEQUENCE</scope>
    <source>
        <strain evidence="2">DSM 23632</strain>
    </source>
</reference>
<keyword evidence="3" id="KW-1185">Reference proteome</keyword>
<accession>A0ABQ4TVT7</accession>
<reference evidence="2" key="1">
    <citation type="journal article" date="2021" name="Front. Microbiol.">
        <title>Comprehensive Comparative Genomics and Phenotyping of Methylobacterium Species.</title>
        <authorList>
            <person name="Alessa O."/>
            <person name="Ogura Y."/>
            <person name="Fujitani Y."/>
            <person name="Takami H."/>
            <person name="Hayashi T."/>
            <person name="Sahin N."/>
            <person name="Tani A."/>
        </authorList>
    </citation>
    <scope>NUCLEOTIDE SEQUENCE</scope>
    <source>
        <strain evidence="2">DSM 23632</strain>
    </source>
</reference>
<sequence length="50" mass="5591">MENALQKRTKRAALREASESRTPASTIGWLATNPTVRPSIRPKPVMMLRA</sequence>
<protein>
    <submittedName>
        <fullName evidence="2">Uncharacterized protein</fullName>
    </submittedName>
</protein>
<organism evidence="2 3">
    <name type="scientific">Methylobacterium trifolii</name>
    <dbReference type="NCBI Taxonomy" id="1003092"/>
    <lineage>
        <taxon>Bacteria</taxon>
        <taxon>Pseudomonadati</taxon>
        <taxon>Pseudomonadota</taxon>
        <taxon>Alphaproteobacteria</taxon>
        <taxon>Hyphomicrobiales</taxon>
        <taxon>Methylobacteriaceae</taxon>
        <taxon>Methylobacterium</taxon>
    </lineage>
</organism>
<dbReference type="EMBL" id="BPRB01000075">
    <property type="protein sequence ID" value="GJE59386.1"/>
    <property type="molecule type" value="Genomic_DNA"/>
</dbReference>
<dbReference type="Proteomes" id="UP001055057">
    <property type="component" value="Unassembled WGS sequence"/>
</dbReference>
<name>A0ABQ4TVT7_9HYPH</name>
<evidence type="ECO:0000313" key="3">
    <source>
        <dbReference type="Proteomes" id="UP001055057"/>
    </source>
</evidence>